<dbReference type="Pfam" id="PF07244">
    <property type="entry name" value="POTRA"/>
    <property type="match status" value="4"/>
</dbReference>
<dbReference type="GO" id="GO:0043165">
    <property type="term" value="P:Gram-negative-bacterium-type cell outer membrane assembly"/>
    <property type="evidence" value="ECO:0007669"/>
    <property type="project" value="TreeGrafter"/>
</dbReference>
<dbReference type="InterPro" id="IPR010827">
    <property type="entry name" value="BamA/TamA_POTRA"/>
</dbReference>
<evidence type="ECO:0000313" key="9">
    <source>
        <dbReference type="EMBL" id="SUZ94108.1"/>
    </source>
</evidence>
<feature type="domain" description="POTRA" evidence="8">
    <location>
        <begin position="36"/>
        <end position="103"/>
    </location>
</feature>
<dbReference type="PANTHER" id="PTHR12815">
    <property type="entry name" value="SORTING AND ASSEMBLY MACHINERY SAMM50 PROTEIN FAMILY MEMBER"/>
    <property type="match status" value="1"/>
</dbReference>
<accession>A0A381RSZ3</accession>
<evidence type="ECO:0000259" key="8">
    <source>
        <dbReference type="PROSITE" id="PS51779"/>
    </source>
</evidence>
<dbReference type="EMBL" id="UINC01002204">
    <property type="protein sequence ID" value="SUZ94108.1"/>
    <property type="molecule type" value="Genomic_DNA"/>
</dbReference>
<feature type="domain" description="POTRA" evidence="8">
    <location>
        <begin position="104"/>
        <end position="184"/>
    </location>
</feature>
<keyword evidence="5" id="KW-0677">Repeat</keyword>
<protein>
    <recommendedName>
        <fullName evidence="8">POTRA domain-containing protein</fullName>
    </recommendedName>
</protein>
<dbReference type="Pfam" id="PF01103">
    <property type="entry name" value="Omp85"/>
    <property type="match status" value="1"/>
</dbReference>
<evidence type="ECO:0000256" key="7">
    <source>
        <dbReference type="ARBA" id="ARBA00023237"/>
    </source>
</evidence>
<organism evidence="9">
    <name type="scientific">marine metagenome</name>
    <dbReference type="NCBI Taxonomy" id="408172"/>
    <lineage>
        <taxon>unclassified sequences</taxon>
        <taxon>metagenomes</taxon>
        <taxon>ecological metagenomes</taxon>
    </lineage>
</organism>
<dbReference type="InterPro" id="IPR039910">
    <property type="entry name" value="D15-like"/>
</dbReference>
<keyword evidence="2" id="KW-1134">Transmembrane beta strand</keyword>
<dbReference type="HAMAP" id="MF_01430">
    <property type="entry name" value="OM_assembly_BamA"/>
    <property type="match status" value="1"/>
</dbReference>
<feature type="domain" description="POTRA" evidence="8">
    <location>
        <begin position="359"/>
        <end position="433"/>
    </location>
</feature>
<dbReference type="InterPro" id="IPR034746">
    <property type="entry name" value="POTRA"/>
</dbReference>
<evidence type="ECO:0000256" key="2">
    <source>
        <dbReference type="ARBA" id="ARBA00022452"/>
    </source>
</evidence>
<reference evidence="9" key="1">
    <citation type="submission" date="2018-05" db="EMBL/GenBank/DDBJ databases">
        <authorList>
            <person name="Lanie J.A."/>
            <person name="Ng W.-L."/>
            <person name="Kazmierczak K.M."/>
            <person name="Andrzejewski T.M."/>
            <person name="Davidsen T.M."/>
            <person name="Wayne K.J."/>
            <person name="Tettelin H."/>
            <person name="Glass J.I."/>
            <person name="Rusch D."/>
            <person name="Podicherti R."/>
            <person name="Tsui H.-C.T."/>
            <person name="Winkler M.E."/>
        </authorList>
    </citation>
    <scope>NUCLEOTIDE SEQUENCE</scope>
</reference>
<dbReference type="PIRSF" id="PIRSF006076">
    <property type="entry name" value="OM_assembly_OMP85"/>
    <property type="match status" value="1"/>
</dbReference>
<dbReference type="FunFam" id="3.10.20.310:FF:000002">
    <property type="entry name" value="Outer membrane protein assembly factor BamA"/>
    <property type="match status" value="1"/>
</dbReference>
<evidence type="ECO:0000256" key="5">
    <source>
        <dbReference type="ARBA" id="ARBA00022737"/>
    </source>
</evidence>
<keyword evidence="7" id="KW-0998">Cell outer membrane</keyword>
<evidence type="ECO:0000256" key="4">
    <source>
        <dbReference type="ARBA" id="ARBA00022729"/>
    </source>
</evidence>
<evidence type="ECO:0000256" key="1">
    <source>
        <dbReference type="ARBA" id="ARBA00004370"/>
    </source>
</evidence>
<dbReference type="GO" id="GO:1990063">
    <property type="term" value="C:Bam protein complex"/>
    <property type="evidence" value="ECO:0007669"/>
    <property type="project" value="TreeGrafter"/>
</dbReference>
<dbReference type="AlphaFoldDB" id="A0A381RSZ3"/>
<dbReference type="Gene3D" id="3.10.20.310">
    <property type="entry name" value="membrane protein fhac"/>
    <property type="match status" value="5"/>
</dbReference>
<comment type="subcellular location">
    <subcellularLocation>
        <location evidence="1">Membrane</location>
    </subcellularLocation>
</comment>
<dbReference type="GO" id="GO:0051205">
    <property type="term" value="P:protein insertion into membrane"/>
    <property type="evidence" value="ECO:0007669"/>
    <property type="project" value="TreeGrafter"/>
</dbReference>
<keyword evidence="4" id="KW-0732">Signal</keyword>
<keyword evidence="6" id="KW-0472">Membrane</keyword>
<dbReference type="PANTHER" id="PTHR12815:SF23">
    <property type="entry name" value="OUTER MEMBRANE PROTEIN ASSEMBLY FACTOR BAMA"/>
    <property type="match status" value="1"/>
</dbReference>
<gene>
    <name evidence="9" type="ORF">METZ01_LOCUS46962</name>
</gene>
<evidence type="ECO:0000256" key="6">
    <source>
        <dbReference type="ARBA" id="ARBA00023136"/>
    </source>
</evidence>
<proteinExistence type="inferred from homology"/>
<dbReference type="InterPro" id="IPR000184">
    <property type="entry name" value="Bac_surfAg_D15"/>
</dbReference>
<feature type="domain" description="POTRA" evidence="8">
    <location>
        <begin position="278"/>
        <end position="356"/>
    </location>
</feature>
<dbReference type="PROSITE" id="PS51779">
    <property type="entry name" value="POTRA"/>
    <property type="match status" value="5"/>
</dbReference>
<dbReference type="NCBIfam" id="TIGR03303">
    <property type="entry name" value="OM_YaeT"/>
    <property type="match status" value="1"/>
</dbReference>
<dbReference type="Gene3D" id="2.40.160.50">
    <property type="entry name" value="membrane protein fhac: a member of the omp85/tpsb transporter family"/>
    <property type="match status" value="1"/>
</dbReference>
<keyword evidence="3" id="KW-0812">Transmembrane</keyword>
<name>A0A381RSZ3_9ZZZZ</name>
<sequence length="800" mass="91691">MKNNKKLVMKIYDMKSLLRFVLFLLLVINHSLADDFVVSDMRVEGLQRISEGTVFNYLPINIGDRIDEIRIQEAIKSLYSQSLFDDIEIRHDDNLLVIVVRERPSIESFSIEGNKDIKTEELMESLRGVGVSRGRSFDKSVLDNVTMFLREQYYDRGKYGVKIETNVIDRPNNTVSINVDVKEGDRAKIRQVNIVGNYTFREEVIREEFELDTANWLSWFRQDDRYSKESLNGDLEKLRSYYMDRGFADFRIESTQVAISPNKKDMFVTINIHEGVRYKVSEVKIVGNTAISINELEMLIITEPGDIFNLQMLTTSAELMQYRLSEEGYANAEIDPIPKLDYELNEASVTFFINSQNRVYVRRINFNGLDQVDDEVLRREVRQSEGAFLSNLLIDRSKLRLQRLPFIEEVEVENNPVPGTPDLVDVDFDIKYRMPGQFSGGLGYSEFFKLNVNGNITHTNFLGTGERVSLQANSSRYMKMISASHTDYYTTMNGIRRTVSANYREFKQFTSAASALSTTSGGLALDYGYPLGEFQSVSLGLSYQALEMLSSVYSTQQSQDWVQNNGNSFVSNNGFSGSNFSNYEILLGWSFDSHNRTIFADRGSKHQLFLSTTTPGSEVEFWTARYNYTQYIPLYGRWNLMINSQIGYGRAFGSTTALPPYKQYHTGGPSSIRGFKESWLGPRDTNSRPYGGNVLIANQVELIIPMSESFSNQARVSLFYDLGNVFNTGEVAFYDKLGDPIEYKPKFERLKKSVGLAVQWLAPMGLFRFSYGYPLNRFEGDERLYKDVIERFQFSIGNSF</sequence>
<dbReference type="InterPro" id="IPR023707">
    <property type="entry name" value="OM_assembly_BamA"/>
</dbReference>
<feature type="domain" description="POTRA" evidence="8">
    <location>
        <begin position="187"/>
        <end position="275"/>
    </location>
</feature>
<evidence type="ECO:0000256" key="3">
    <source>
        <dbReference type="ARBA" id="ARBA00022692"/>
    </source>
</evidence>